<feature type="compositionally biased region" description="Polar residues" evidence="5">
    <location>
        <begin position="466"/>
        <end position="506"/>
    </location>
</feature>
<feature type="domain" description="Ig-like" evidence="8">
    <location>
        <begin position="179"/>
        <end position="267"/>
    </location>
</feature>
<dbReference type="PANTHER" id="PTHR44337:SF22">
    <property type="entry name" value="HEPACAM FAMILY MEMBER 2-LIKE"/>
    <property type="match status" value="1"/>
</dbReference>
<feature type="transmembrane region" description="Helical" evidence="6">
    <location>
        <begin position="278"/>
        <end position="303"/>
    </location>
</feature>
<dbReference type="Pfam" id="PF13927">
    <property type="entry name" value="Ig_3"/>
    <property type="match status" value="2"/>
</dbReference>
<evidence type="ECO:0000256" key="2">
    <source>
        <dbReference type="ARBA" id="ARBA00023157"/>
    </source>
</evidence>
<protein>
    <recommendedName>
        <fullName evidence="8">Ig-like domain-containing protein</fullName>
    </recommendedName>
</protein>
<feature type="signal peptide" evidence="7">
    <location>
        <begin position="1"/>
        <end position="22"/>
    </location>
</feature>
<keyword evidence="6" id="KW-0472">Membrane</keyword>
<evidence type="ECO:0000256" key="1">
    <source>
        <dbReference type="ARBA" id="ARBA00022729"/>
    </source>
</evidence>
<keyword evidence="1 7" id="KW-0732">Signal</keyword>
<name>A0AA88MTX3_CHASR</name>
<dbReference type="CDD" id="cd00096">
    <property type="entry name" value="Ig"/>
    <property type="match status" value="2"/>
</dbReference>
<evidence type="ECO:0000256" key="6">
    <source>
        <dbReference type="SAM" id="Phobius"/>
    </source>
</evidence>
<gene>
    <name evidence="9" type="ORF">Q5P01_011565</name>
</gene>
<dbReference type="PROSITE" id="PS50835">
    <property type="entry name" value="IG_LIKE"/>
    <property type="match status" value="2"/>
</dbReference>
<dbReference type="Proteomes" id="UP001187415">
    <property type="component" value="Unassembled WGS sequence"/>
</dbReference>
<feature type="region of interest" description="Disordered" evidence="5">
    <location>
        <begin position="466"/>
        <end position="532"/>
    </location>
</feature>
<dbReference type="EMBL" id="JAUPFM010000008">
    <property type="protein sequence ID" value="KAK2844906.1"/>
    <property type="molecule type" value="Genomic_DNA"/>
</dbReference>
<dbReference type="InterPro" id="IPR007110">
    <property type="entry name" value="Ig-like_dom"/>
</dbReference>
<accession>A0AA88MTX3</accession>
<keyword evidence="2" id="KW-1015">Disulfide bond</keyword>
<evidence type="ECO:0000256" key="3">
    <source>
        <dbReference type="ARBA" id="ARBA00023180"/>
    </source>
</evidence>
<feature type="compositionally biased region" description="Polar residues" evidence="5">
    <location>
        <begin position="651"/>
        <end position="670"/>
    </location>
</feature>
<sequence>MRTSPLRVCASLAVLLSAVTVAQNPVPVDLQPDPVQVQTGTDIVLTVVTVPQILYITWLYQGRDTLGLWTGGSAQINPNSASDGVRRSVRVEHARPSVAIEGKNLSLVCKWTAGTQVKVQWGKDGAAVVASSRITISGGSLVIDPANRNDSGTYTCTASNPVSAQTATQSITVYYGPDPPVVTKETPKACVGGGDLLVGQTVDFTCTSISLPPALYSWQWNGQTISSQSGNGNLILQTYSTNQSGQYVCTASNSITGYTSAQGTGLSVVGICLSVGEVAGIVVGCLLLIIIIVLLILLIIFFARRRRERETVAVQKTNPQTTPPDPQPNGARELGQGPQPPLYPTNTHPHRLYTAPAEIHGNTQTRPPNGLHNSDTQQHSGRTRTNGLLHNAAHNTSAYPHNGTDNPAFMDSDARNANTQQQNPNIVIQAGPAQGGAQPQAIHVSLNTLPQTAQQNNSAQMPTIHVSLNSHPTNSQETQQERSSPLTNAANNPAPQTQQNRLNMEQSRPRGESGLSYPSDPQLSAHTDPGYQGRLGLIPTGCHGISFEGHRRIRVVHLSGEQLSAESNSDTTDYIPTSNTMTDYTTHPPIRETTSTRSRSQPRLQSQDTSQSRAPTRRDAPSTGKQARSRSADPRNPNPRSVTQLEAARPTQRSPRTQQDIRGPLSSQTAPRHEATHSSNPQALPLMSQQASVGRSAVSQGTTRQQGPSAPRATDTRALADPNHLPQTHMDQQHRAALIQKPPQGLATQTHPVMHNASPPRQGGAAPVPYPSAQPNPSNLSQAALKAHTEKAQTFHNRNDQTQAALLHPGSKVQHPPPPPPVIPLTEFQALPKERSQHKSPTRGPQTLRAPANIPIAQRPVQQWPNGQSHPAMMPATHHPHHHHHHHHHHHPGKGHVHVSPNRHPAHSTHPQQQQTHRGRPR</sequence>
<feature type="region of interest" description="Disordered" evidence="5">
    <location>
        <begin position="395"/>
        <end position="415"/>
    </location>
</feature>
<dbReference type="InterPro" id="IPR052598">
    <property type="entry name" value="IgSF_CEA-related"/>
</dbReference>
<keyword evidence="6" id="KW-1133">Transmembrane helix</keyword>
<organism evidence="9 10">
    <name type="scientific">Channa striata</name>
    <name type="common">Snakehead murrel</name>
    <name type="synonym">Ophicephalus striatus</name>
    <dbReference type="NCBI Taxonomy" id="64152"/>
    <lineage>
        <taxon>Eukaryota</taxon>
        <taxon>Metazoa</taxon>
        <taxon>Chordata</taxon>
        <taxon>Craniata</taxon>
        <taxon>Vertebrata</taxon>
        <taxon>Euteleostomi</taxon>
        <taxon>Actinopterygii</taxon>
        <taxon>Neopterygii</taxon>
        <taxon>Teleostei</taxon>
        <taxon>Neoteleostei</taxon>
        <taxon>Acanthomorphata</taxon>
        <taxon>Anabantaria</taxon>
        <taxon>Anabantiformes</taxon>
        <taxon>Channoidei</taxon>
        <taxon>Channidae</taxon>
        <taxon>Channa</taxon>
    </lineage>
</organism>
<keyword evidence="4" id="KW-0393">Immunoglobulin domain</keyword>
<dbReference type="AlphaFoldDB" id="A0AA88MTX3"/>
<proteinExistence type="predicted"/>
<comment type="caution">
    <text evidence="9">The sequence shown here is derived from an EMBL/GenBank/DDBJ whole genome shotgun (WGS) entry which is preliminary data.</text>
</comment>
<evidence type="ECO:0000256" key="4">
    <source>
        <dbReference type="ARBA" id="ARBA00023319"/>
    </source>
</evidence>
<dbReference type="InterPro" id="IPR013783">
    <property type="entry name" value="Ig-like_fold"/>
</dbReference>
<keyword evidence="3" id="KW-0325">Glycoprotein</keyword>
<evidence type="ECO:0000256" key="7">
    <source>
        <dbReference type="SAM" id="SignalP"/>
    </source>
</evidence>
<dbReference type="SUPFAM" id="SSF48726">
    <property type="entry name" value="Immunoglobulin"/>
    <property type="match status" value="2"/>
</dbReference>
<feature type="domain" description="Ig-like" evidence="8">
    <location>
        <begin position="78"/>
        <end position="172"/>
    </location>
</feature>
<feature type="compositionally biased region" description="Polar residues" evidence="5">
    <location>
        <begin position="677"/>
        <end position="708"/>
    </location>
</feature>
<evidence type="ECO:0000313" key="9">
    <source>
        <dbReference type="EMBL" id="KAK2844906.1"/>
    </source>
</evidence>
<dbReference type="SMART" id="SM00408">
    <property type="entry name" value="IGc2"/>
    <property type="match status" value="2"/>
</dbReference>
<feature type="compositionally biased region" description="Polar residues" evidence="5">
    <location>
        <begin position="395"/>
        <end position="405"/>
    </location>
</feature>
<evidence type="ECO:0000313" key="10">
    <source>
        <dbReference type="Proteomes" id="UP001187415"/>
    </source>
</evidence>
<feature type="region of interest" description="Disordered" evidence="5">
    <location>
        <begin position="862"/>
        <end position="922"/>
    </location>
</feature>
<reference evidence="9" key="1">
    <citation type="submission" date="2023-07" db="EMBL/GenBank/DDBJ databases">
        <title>Chromosome-level Genome Assembly of Striped Snakehead (Channa striata).</title>
        <authorList>
            <person name="Liu H."/>
        </authorList>
    </citation>
    <scope>NUCLEOTIDE SEQUENCE</scope>
    <source>
        <strain evidence="9">Gz</strain>
        <tissue evidence="9">Muscle</tissue>
    </source>
</reference>
<dbReference type="InterPro" id="IPR036179">
    <property type="entry name" value="Ig-like_dom_sf"/>
</dbReference>
<feature type="compositionally biased region" description="Polar residues" evidence="5">
    <location>
        <begin position="592"/>
        <end position="614"/>
    </location>
</feature>
<dbReference type="Gene3D" id="2.60.40.10">
    <property type="entry name" value="Immunoglobulins"/>
    <property type="match status" value="2"/>
</dbReference>
<feature type="region of interest" description="Disordered" evidence="5">
    <location>
        <begin position="563"/>
        <end position="779"/>
    </location>
</feature>
<dbReference type="PANTHER" id="PTHR44337">
    <property type="entry name" value="CARCINOEMBRYONIC ANTIGEN-RELATED CELL ADHESION MOLECULE 8"/>
    <property type="match status" value="1"/>
</dbReference>
<keyword evidence="10" id="KW-1185">Reference proteome</keyword>
<evidence type="ECO:0000259" key="8">
    <source>
        <dbReference type="PROSITE" id="PS50835"/>
    </source>
</evidence>
<feature type="chain" id="PRO_5041728710" description="Ig-like domain-containing protein" evidence="7">
    <location>
        <begin position="23"/>
        <end position="922"/>
    </location>
</feature>
<dbReference type="SMART" id="SM00409">
    <property type="entry name" value="IG"/>
    <property type="match status" value="2"/>
</dbReference>
<feature type="compositionally biased region" description="Polar residues" evidence="5">
    <location>
        <begin position="361"/>
        <end position="383"/>
    </location>
</feature>
<feature type="compositionally biased region" description="Polar residues" evidence="5">
    <location>
        <begin position="563"/>
        <end position="585"/>
    </location>
</feature>
<feature type="region of interest" description="Disordered" evidence="5">
    <location>
        <begin position="312"/>
        <end position="383"/>
    </location>
</feature>
<keyword evidence="6" id="KW-0812">Transmembrane</keyword>
<feature type="compositionally biased region" description="Basic residues" evidence="5">
    <location>
        <begin position="878"/>
        <end position="897"/>
    </location>
</feature>
<dbReference type="InterPro" id="IPR003599">
    <property type="entry name" value="Ig_sub"/>
</dbReference>
<dbReference type="InterPro" id="IPR003598">
    <property type="entry name" value="Ig_sub2"/>
</dbReference>
<evidence type="ECO:0000256" key="5">
    <source>
        <dbReference type="SAM" id="MobiDB-lite"/>
    </source>
</evidence>